<reference evidence="1 2" key="1">
    <citation type="submission" date="2023-08" db="EMBL/GenBank/DDBJ databases">
        <title>Characterization of two Paracoccaceae strains isolated from Phycosphere and proposal of Xinfangfangia lacusdiani sp. nov.</title>
        <authorList>
            <person name="Deng Y."/>
            <person name="Zhang Y.Q."/>
        </authorList>
    </citation>
    <scope>NUCLEOTIDE SEQUENCE [LARGE SCALE GENOMIC DNA]</scope>
    <source>
        <strain evidence="1 2">CPCC 101601</strain>
    </source>
</reference>
<protein>
    <submittedName>
        <fullName evidence="1">Uncharacterized protein</fullName>
    </submittedName>
</protein>
<organism evidence="1 2">
    <name type="scientific">Pseudogemmobacter lacusdianii</name>
    <dbReference type="NCBI Taxonomy" id="3069608"/>
    <lineage>
        <taxon>Bacteria</taxon>
        <taxon>Pseudomonadati</taxon>
        <taxon>Pseudomonadota</taxon>
        <taxon>Alphaproteobacteria</taxon>
        <taxon>Rhodobacterales</taxon>
        <taxon>Paracoccaceae</taxon>
        <taxon>Pseudogemmobacter</taxon>
    </lineage>
</organism>
<name>A0ABU0VYF9_9RHOB</name>
<keyword evidence="2" id="KW-1185">Reference proteome</keyword>
<dbReference type="EMBL" id="JAVDBT010000008">
    <property type="protein sequence ID" value="MDQ2066749.1"/>
    <property type="molecule type" value="Genomic_DNA"/>
</dbReference>
<dbReference type="RefSeq" id="WP_306680460.1">
    <property type="nucleotide sequence ID" value="NZ_JAVDBT010000008.1"/>
</dbReference>
<accession>A0ABU0VYF9</accession>
<evidence type="ECO:0000313" key="1">
    <source>
        <dbReference type="EMBL" id="MDQ2066749.1"/>
    </source>
</evidence>
<sequence length="540" mass="59557">MPVFPIRGVGEIGVITDQSPQDLPIHAWTDARNIRFSNKTVSRYSVFKKVSSANTYAKTPVGVLKGGANHEGYLVTVFTDGTISQITNGASMDVTPVGASGVTDVQMTTTTLGGLTYINRVADVPYYRKDPGEGAFKKLTGWDPSDRCQALRSYKDFLVALNVSKGGIDYHGMIKWSDAAQYGLPPDDWDVLDPSSLAGETVLNDLRGHLVDGLALGDTFILYGNNQTFRMDFIGAPFVFQVQKLFEDQGAIAQNCAVYVDNVHYVFGRTDIYMHDGVSKQSIVTKKVAKRIFSDIDQELAYKCFVYHDRVNNEIAFCYPSKGDDNKWSAVDCQSCNKAAVYNYKDLTWTFVDLPGLVGWTEVSLSEILDWEAIEGSWGSTVSAWSSVSGVAPEGLVLCSRGRSGDAPVSPQPYFLDSGSGGLHSTEVVPEVLWDAYCERIFCDLDEIAPDLLGRKLLRRLVIQYSLGDEEYSLRVSVGKTNVPAGITDWGRMKTITGYVDSKYDSRINDRYFSVRFEFPAGSFGEINGFDADIQKIAGR</sequence>
<proteinExistence type="predicted"/>
<gene>
    <name evidence="1" type="ORF">Q9295_10200</name>
</gene>
<dbReference type="Proteomes" id="UP001239680">
    <property type="component" value="Unassembled WGS sequence"/>
</dbReference>
<comment type="caution">
    <text evidence="1">The sequence shown here is derived from an EMBL/GenBank/DDBJ whole genome shotgun (WGS) entry which is preliminary data.</text>
</comment>
<evidence type="ECO:0000313" key="2">
    <source>
        <dbReference type="Proteomes" id="UP001239680"/>
    </source>
</evidence>